<accession>A0A540MLM6</accession>
<name>A0A540MLM6_MALBA</name>
<gene>
    <name evidence="2" type="ORF">C1H46_014694</name>
</gene>
<keyword evidence="3" id="KW-1185">Reference proteome</keyword>
<feature type="region of interest" description="Disordered" evidence="1">
    <location>
        <begin position="244"/>
        <end position="266"/>
    </location>
</feature>
<dbReference type="STRING" id="106549.A0A540MLM6"/>
<dbReference type="AlphaFoldDB" id="A0A540MLM6"/>
<evidence type="ECO:0000313" key="3">
    <source>
        <dbReference type="Proteomes" id="UP000315295"/>
    </source>
</evidence>
<comment type="caution">
    <text evidence="2">The sequence shown here is derived from an EMBL/GenBank/DDBJ whole genome shotgun (WGS) entry which is preliminary data.</text>
</comment>
<reference evidence="2 3" key="1">
    <citation type="journal article" date="2019" name="G3 (Bethesda)">
        <title>Sequencing of a Wild Apple (Malus baccata) Genome Unravels the Differences Between Cultivated and Wild Apple Species Regarding Disease Resistance and Cold Tolerance.</title>
        <authorList>
            <person name="Chen X."/>
        </authorList>
    </citation>
    <scope>NUCLEOTIDE SEQUENCE [LARGE SCALE GENOMIC DNA]</scope>
    <source>
        <strain evidence="3">cv. Shandingzi</strain>
        <tissue evidence="2">Leaves</tissue>
    </source>
</reference>
<proteinExistence type="predicted"/>
<feature type="region of interest" description="Disordered" evidence="1">
    <location>
        <begin position="1"/>
        <end position="37"/>
    </location>
</feature>
<organism evidence="2 3">
    <name type="scientific">Malus baccata</name>
    <name type="common">Siberian crab apple</name>
    <name type="synonym">Pyrus baccata</name>
    <dbReference type="NCBI Taxonomy" id="106549"/>
    <lineage>
        <taxon>Eukaryota</taxon>
        <taxon>Viridiplantae</taxon>
        <taxon>Streptophyta</taxon>
        <taxon>Embryophyta</taxon>
        <taxon>Tracheophyta</taxon>
        <taxon>Spermatophyta</taxon>
        <taxon>Magnoliopsida</taxon>
        <taxon>eudicotyledons</taxon>
        <taxon>Gunneridae</taxon>
        <taxon>Pentapetalae</taxon>
        <taxon>rosids</taxon>
        <taxon>fabids</taxon>
        <taxon>Rosales</taxon>
        <taxon>Rosaceae</taxon>
        <taxon>Amygdaloideae</taxon>
        <taxon>Maleae</taxon>
        <taxon>Malus</taxon>
    </lineage>
</organism>
<sequence>MEGDDHGRRASSSAKPSRLSPLAEPFSSNRSNTALPPLHTLTSVDPCASMPKLLSGINLEDDPFQLASVFSHDLCDFGENSCFSDYPSANASSDFGFIPSAANESLLDYTEHSSFGHSQASLSSNKSAALAYKTLLELGKPAITGSKPYVDNSEIVRGKFSDLNIGRDNQLDAGLFSFSAVNSAKSPAFHSPKHNAFPAVVLEPSNTSTTVSPLYPVLSKNVDLKGNCSVNNYMDLHHLLSGEGKGIHRDESPIDKGNEGRADKALSSEGIGSLLSAKSDPLITLTNTSDDFSSEHLGVKEDVSLVRKLDENDSDLDSPCWKGTLASWQSPFGVSRSSSDSVENEQETRNSLNPLAPQFFPRHAKTVVNYHVSECVGDDFSSFQKSDSSAVVSFSKGHEPVDESGSKSSISVYGIADQPSNDNHQVESAYALPNSECGSVLNASVGRSKLLSTRPKIDVPTILNVMHEMSEMLVQNCANDLDSLNEYTPDVIQHIINNLSMCIQPRAGGKTPISDITLMSTPYCPNKSTELQQCSNSGFQVTRTNALAALHELDYQNCYKGRKVNSHVFTERTLDSCPSRSGIDTEKSNDIIQVMGNMLRGNRQNSEELDPEALVYKKLWLEAEAELRSLKYETCVLYTQVEMGGRKLDKYKVSGKLLARDIH</sequence>
<dbReference type="EMBL" id="VIEB01000230">
    <property type="protein sequence ID" value="TQD99690.1"/>
    <property type="molecule type" value="Genomic_DNA"/>
</dbReference>
<feature type="compositionally biased region" description="Polar residues" evidence="1">
    <location>
        <begin position="332"/>
        <end position="341"/>
    </location>
</feature>
<dbReference type="PANTHER" id="PTHR34361">
    <property type="entry name" value="OS08G0157800 PROTEIN"/>
    <property type="match status" value="1"/>
</dbReference>
<feature type="region of interest" description="Disordered" evidence="1">
    <location>
        <begin position="332"/>
        <end position="356"/>
    </location>
</feature>
<evidence type="ECO:0000313" key="2">
    <source>
        <dbReference type="EMBL" id="TQD99690.1"/>
    </source>
</evidence>
<protein>
    <submittedName>
        <fullName evidence="2">Uncharacterized protein</fullName>
    </submittedName>
</protein>
<dbReference type="Proteomes" id="UP000315295">
    <property type="component" value="Unassembled WGS sequence"/>
</dbReference>
<evidence type="ECO:0000256" key="1">
    <source>
        <dbReference type="SAM" id="MobiDB-lite"/>
    </source>
</evidence>
<dbReference type="PANTHER" id="PTHR34361:SF6">
    <property type="entry name" value="POX DOMAIN-CONTAINING PROTEIN"/>
    <property type="match status" value="1"/>
</dbReference>